<dbReference type="EMBL" id="PPEA01000719">
    <property type="protein sequence ID" value="PQM44756.1"/>
    <property type="molecule type" value="Genomic_DNA"/>
</dbReference>
<dbReference type="Pfam" id="PF06013">
    <property type="entry name" value="WXG100"/>
    <property type="match status" value="1"/>
</dbReference>
<dbReference type="Proteomes" id="UP000238296">
    <property type="component" value="Unassembled WGS sequence"/>
</dbReference>
<comment type="similarity">
    <text evidence="1">Belongs to the WXG100 family.</text>
</comment>
<dbReference type="InterPro" id="IPR010310">
    <property type="entry name" value="T7SS_ESAT-6-like"/>
</dbReference>
<dbReference type="NCBIfam" id="TIGR03930">
    <property type="entry name" value="WXG100_ESAT6"/>
    <property type="match status" value="1"/>
</dbReference>
<proteinExistence type="inferred from homology"/>
<dbReference type="InterPro" id="IPR036689">
    <property type="entry name" value="ESAT-6-like_sf"/>
</dbReference>
<name>A0A2S8BDQ3_9MYCO</name>
<organism evidence="2 3">
    <name type="scientific">Mycobacterium talmoniae</name>
    <dbReference type="NCBI Taxonomy" id="1858794"/>
    <lineage>
        <taxon>Bacteria</taxon>
        <taxon>Bacillati</taxon>
        <taxon>Actinomycetota</taxon>
        <taxon>Actinomycetes</taxon>
        <taxon>Mycobacteriales</taxon>
        <taxon>Mycobacteriaceae</taxon>
        <taxon>Mycobacterium</taxon>
    </lineage>
</organism>
<gene>
    <name evidence="2" type="primary">esxE</name>
    <name evidence="2" type="ORF">C1Y40_05081</name>
</gene>
<dbReference type="Gene3D" id="1.10.287.1060">
    <property type="entry name" value="ESAT-6-like"/>
    <property type="match status" value="1"/>
</dbReference>
<protein>
    <recommendedName>
        <fullName evidence="1">ESAT-6-like protein</fullName>
    </recommendedName>
</protein>
<sequence length="97" mass="10602">MTRFRVDPPKLAAAVAQMTGFHKVVAASVEEAQSVMARLAPSWEGEAATAAREAHRELHAGAQQMEEALGQLKRFLDNAHQGYERAIAGNSRMWGVE</sequence>
<comment type="caution">
    <text evidence="2">The sequence shown here is derived from an EMBL/GenBank/DDBJ whole genome shotgun (WGS) entry which is preliminary data.</text>
</comment>
<dbReference type="RefSeq" id="WP_083342047.1">
    <property type="nucleotide sequence ID" value="NZ_MLQM01000246.1"/>
</dbReference>
<dbReference type="SUPFAM" id="SSF140453">
    <property type="entry name" value="EsxAB dimer-like"/>
    <property type="match status" value="1"/>
</dbReference>
<evidence type="ECO:0000256" key="1">
    <source>
        <dbReference type="RuleBase" id="RU362001"/>
    </source>
</evidence>
<accession>A0A2S8BDQ3</accession>
<evidence type="ECO:0000313" key="2">
    <source>
        <dbReference type="EMBL" id="PQM44756.1"/>
    </source>
</evidence>
<evidence type="ECO:0000313" key="3">
    <source>
        <dbReference type="Proteomes" id="UP000238296"/>
    </source>
</evidence>
<reference evidence="2 3" key="1">
    <citation type="journal article" date="2017" name="Int. J. Syst. Evol. Microbiol.">
        <title>Mycobacterium talmoniae sp. nov., a slowly growing mycobacterium isolated from human respiratory samples.</title>
        <authorList>
            <person name="Davidson R.M."/>
            <person name="DeGroote M.A."/>
            <person name="Marola J.L."/>
            <person name="Buss S."/>
            <person name="Jones V."/>
            <person name="McNeil M.R."/>
            <person name="Freifeld A.G."/>
            <person name="Elaine Epperson L."/>
            <person name="Hasan N.A."/>
            <person name="Jackson M."/>
            <person name="Iwen P.C."/>
            <person name="Salfinger M."/>
            <person name="Strong M."/>
        </authorList>
    </citation>
    <scope>NUCLEOTIDE SEQUENCE [LARGE SCALE GENOMIC DNA]</scope>
    <source>
        <strain evidence="2 3">ATCC BAA-2683</strain>
    </source>
</reference>
<dbReference type="AlphaFoldDB" id="A0A2S8BDQ3"/>